<dbReference type="EC" id="3.1.3.2" evidence="3"/>
<evidence type="ECO:0000256" key="1">
    <source>
        <dbReference type="ARBA" id="ARBA00022729"/>
    </source>
</evidence>
<dbReference type="AlphaFoldDB" id="A0A6P7G4K4"/>
<comment type="catalytic activity">
    <reaction evidence="3">
        <text>a phosphate monoester + H2O = an alcohol + phosphate</text>
        <dbReference type="Rhea" id="RHEA:15017"/>
        <dbReference type="ChEBI" id="CHEBI:15377"/>
        <dbReference type="ChEBI" id="CHEBI:30879"/>
        <dbReference type="ChEBI" id="CHEBI:43474"/>
        <dbReference type="ChEBI" id="CHEBI:67140"/>
        <dbReference type="EC" id="3.1.3.2"/>
    </reaction>
</comment>
<dbReference type="Gene3D" id="3.60.21.10">
    <property type="match status" value="1"/>
</dbReference>
<keyword evidence="8" id="KW-1185">Reference proteome</keyword>
<sequence length="454" mass="52126">MWGKIFFCFSFIQVSLSVYYYQPEQIHIAYGNNIYDIVVTWSTFDDTKQSLVEYGIGGLVLTANGTSSLFVDGGKEQRSQHIHSVVLKNLTPGSTYLYHCGSDLGWSNIFTFKTAPNSPDWQPHLAVYGDMGNDNAKSLTRLQEETQRGLYDAILHVGDFAYDMDSDNALIGDEFMRQIEPVAAYVPYMTCPGNHEEAYNFSNYRYRFSMPGGLNSPMYSINIGPMHIISISTEVYYFLDYGIKPLVFQYEWLEQDLATANLPENREKQPWIIVMGHRPMYCSNTDHDDCTHHETITRVGLPFLQFFGLENLLYNYGVDLAIWAHEHSYERLWPVYNYTVYNGSYEQPYVNPGAPVQFTTGSAGCDEGTDSFVKDLPEWSAFRSSDYGYSRLKVYNSSHMHLEQVSDDKSGEVIDAFWIVKDKHGLYPHSKMDWAKVDSMRLKSMNRDSIYNSK</sequence>
<dbReference type="FunCoup" id="A0A6P7G4K4">
    <property type="interactions" value="1"/>
</dbReference>
<dbReference type="CDD" id="cd00839">
    <property type="entry name" value="MPP_PAPs"/>
    <property type="match status" value="1"/>
</dbReference>
<dbReference type="Proteomes" id="UP001652700">
    <property type="component" value="Unplaced"/>
</dbReference>
<dbReference type="PANTHER" id="PTHR45867:SF3">
    <property type="entry name" value="ACID PHOSPHATASE TYPE 7"/>
    <property type="match status" value="1"/>
</dbReference>
<dbReference type="RefSeq" id="XP_028141947.1">
    <property type="nucleotide sequence ID" value="XM_028286146.1"/>
</dbReference>
<dbReference type="GO" id="GO:0046872">
    <property type="term" value="F:metal ion binding"/>
    <property type="evidence" value="ECO:0007669"/>
    <property type="project" value="InterPro"/>
</dbReference>
<evidence type="ECO:0000256" key="3">
    <source>
        <dbReference type="RuleBase" id="RU361203"/>
    </source>
</evidence>
<dbReference type="SUPFAM" id="SSF49363">
    <property type="entry name" value="Purple acid phosphatase, N-terminal domain"/>
    <property type="match status" value="1"/>
</dbReference>
<keyword evidence="2" id="KW-0325">Glycoprotein</keyword>
<dbReference type="PANTHER" id="PTHR45867">
    <property type="entry name" value="PURPLE ACID PHOSPHATASE"/>
    <property type="match status" value="1"/>
</dbReference>
<accession>A0A6P7G4K4</accession>
<dbReference type="GO" id="GO:0003993">
    <property type="term" value="F:acid phosphatase activity"/>
    <property type="evidence" value="ECO:0007669"/>
    <property type="project" value="UniProtKB-EC"/>
</dbReference>
<feature type="chain" id="PRO_5028525005" description="Purple acid phosphatase" evidence="3">
    <location>
        <begin position="18"/>
        <end position="454"/>
    </location>
</feature>
<name>A0A6P7G4K4_DIAVI</name>
<evidence type="ECO:0000256" key="2">
    <source>
        <dbReference type="ARBA" id="ARBA00023180"/>
    </source>
</evidence>
<dbReference type="InterPro" id="IPR029052">
    <property type="entry name" value="Metallo-depent_PP-like"/>
</dbReference>
<dbReference type="EnsemblMetazoa" id="XM_050646465.1">
    <property type="protein sequence ID" value="XP_050502422.1"/>
    <property type="gene ID" value="LOC126881847"/>
</dbReference>
<gene>
    <name evidence="9" type="primary">LOC114335858</name>
</gene>
<feature type="domain" description="Calcineurin-like phosphoesterase" evidence="4">
    <location>
        <begin position="125"/>
        <end position="329"/>
    </location>
</feature>
<dbReference type="OrthoDB" id="45007at2759"/>
<evidence type="ECO:0000313" key="9">
    <source>
        <dbReference type="RefSeq" id="XP_028141947.1"/>
    </source>
</evidence>
<dbReference type="InterPro" id="IPR041792">
    <property type="entry name" value="MPP_PAP"/>
</dbReference>
<dbReference type="InterPro" id="IPR008963">
    <property type="entry name" value="Purple_acid_Pase-like_N"/>
</dbReference>
<organism evidence="9">
    <name type="scientific">Diabrotica virgifera virgifera</name>
    <name type="common">western corn rootworm</name>
    <dbReference type="NCBI Taxonomy" id="50390"/>
    <lineage>
        <taxon>Eukaryota</taxon>
        <taxon>Metazoa</taxon>
        <taxon>Ecdysozoa</taxon>
        <taxon>Arthropoda</taxon>
        <taxon>Hexapoda</taxon>
        <taxon>Insecta</taxon>
        <taxon>Pterygota</taxon>
        <taxon>Neoptera</taxon>
        <taxon>Endopterygota</taxon>
        <taxon>Coleoptera</taxon>
        <taxon>Polyphaga</taxon>
        <taxon>Cucujiformia</taxon>
        <taxon>Chrysomeloidea</taxon>
        <taxon>Chrysomelidae</taxon>
        <taxon>Galerucinae</taxon>
        <taxon>Diabroticina</taxon>
        <taxon>Diabroticites</taxon>
        <taxon>Diabrotica</taxon>
    </lineage>
</organism>
<reference evidence="9" key="1">
    <citation type="submission" date="2025-04" db="UniProtKB">
        <authorList>
            <consortium name="RefSeq"/>
        </authorList>
    </citation>
    <scope>IDENTIFICATION</scope>
    <source>
        <tissue evidence="9">Whole insect</tissue>
    </source>
</reference>
<dbReference type="Gene3D" id="2.60.40.380">
    <property type="entry name" value="Purple acid phosphatase-like, N-terminal"/>
    <property type="match status" value="1"/>
</dbReference>
<dbReference type="InParanoid" id="A0A6P7G4K4"/>
<evidence type="ECO:0000313" key="7">
    <source>
        <dbReference type="EnsemblMetazoa" id="XP_050502422.1"/>
    </source>
</evidence>
<evidence type="ECO:0000313" key="8">
    <source>
        <dbReference type="Proteomes" id="UP001652700"/>
    </source>
</evidence>
<proteinExistence type="inferred from homology"/>
<dbReference type="SUPFAM" id="SSF56300">
    <property type="entry name" value="Metallo-dependent phosphatases"/>
    <property type="match status" value="1"/>
</dbReference>
<reference evidence="7" key="2">
    <citation type="submission" date="2025-05" db="UniProtKB">
        <authorList>
            <consortium name="EnsemblMetazoa"/>
        </authorList>
    </citation>
    <scope>IDENTIFICATION</scope>
</reference>
<evidence type="ECO:0000259" key="4">
    <source>
        <dbReference type="Pfam" id="PF00149"/>
    </source>
</evidence>
<keyword evidence="1 3" id="KW-0732">Signal</keyword>
<protein>
    <recommendedName>
        <fullName evidence="3">Purple acid phosphatase</fullName>
        <ecNumber evidence="3">3.1.3.2</ecNumber>
    </recommendedName>
</protein>
<evidence type="ECO:0000259" key="5">
    <source>
        <dbReference type="Pfam" id="PF14008"/>
    </source>
</evidence>
<evidence type="ECO:0000259" key="6">
    <source>
        <dbReference type="Pfam" id="PF16656"/>
    </source>
</evidence>
<dbReference type="Pfam" id="PF16656">
    <property type="entry name" value="Pur_ac_phosph_N"/>
    <property type="match status" value="1"/>
</dbReference>
<feature type="domain" description="Purple acid phosphatase C-terminal" evidence="5">
    <location>
        <begin position="354"/>
        <end position="415"/>
    </location>
</feature>
<comment type="similarity">
    <text evidence="3">Belongs to the metallophosphoesterase superfamily. Purple acid phosphatase family.</text>
</comment>
<dbReference type="InterPro" id="IPR004843">
    <property type="entry name" value="Calcineurin-like_PHP"/>
</dbReference>
<dbReference type="Pfam" id="PF00149">
    <property type="entry name" value="Metallophos"/>
    <property type="match status" value="1"/>
</dbReference>
<feature type="domain" description="Purple acid phosphatase N-terminal" evidence="6">
    <location>
        <begin position="23"/>
        <end position="114"/>
    </location>
</feature>
<dbReference type="InterPro" id="IPR015914">
    <property type="entry name" value="PAPs_N"/>
</dbReference>
<feature type="signal peptide" evidence="3">
    <location>
        <begin position="1"/>
        <end position="17"/>
    </location>
</feature>
<dbReference type="InterPro" id="IPR025733">
    <property type="entry name" value="PAPs_C"/>
</dbReference>
<dbReference type="Pfam" id="PF14008">
    <property type="entry name" value="Metallophos_C"/>
    <property type="match status" value="1"/>
</dbReference>
<keyword evidence="3" id="KW-0378">Hydrolase</keyword>